<feature type="region of interest" description="Disordered" evidence="1">
    <location>
        <begin position="130"/>
        <end position="150"/>
    </location>
</feature>
<feature type="compositionally biased region" description="Low complexity" evidence="1">
    <location>
        <begin position="137"/>
        <end position="150"/>
    </location>
</feature>
<evidence type="ECO:0000313" key="3">
    <source>
        <dbReference type="Proteomes" id="UP001606134"/>
    </source>
</evidence>
<proteinExistence type="predicted"/>
<accession>A0ABW7HHX9</accession>
<dbReference type="RefSeq" id="WP_394415726.1">
    <property type="nucleotide sequence ID" value="NZ_JBIGIC010000012.1"/>
</dbReference>
<protein>
    <recommendedName>
        <fullName evidence="4">DUF551 domain-containing protein</fullName>
    </recommendedName>
</protein>
<evidence type="ECO:0000313" key="2">
    <source>
        <dbReference type="EMBL" id="MFG6489331.1"/>
    </source>
</evidence>
<name>A0ABW7HHX9_9BURK</name>
<keyword evidence="3" id="KW-1185">Reference proteome</keyword>
<comment type="caution">
    <text evidence="2">The sequence shown here is derived from an EMBL/GenBank/DDBJ whole genome shotgun (WGS) entry which is preliminary data.</text>
</comment>
<evidence type="ECO:0008006" key="4">
    <source>
        <dbReference type="Google" id="ProtNLM"/>
    </source>
</evidence>
<sequence>MTYDAAVRLAGVAIALACIDAATAECQLLQAGSPASPVLARKLDELQLYRNWTRPDCLSLIEWSCEPGWTDIAVHENHKPSCGGDPKTFPAIDHFRVSRDLKVVQWFDMPNAEYQPLEKVCEHQKCSAQKAPDRKAASAPAPALSASAAR</sequence>
<reference evidence="2 3" key="1">
    <citation type="submission" date="2024-08" db="EMBL/GenBank/DDBJ databases">
        <authorList>
            <person name="Lu H."/>
        </authorList>
    </citation>
    <scope>NUCLEOTIDE SEQUENCE [LARGE SCALE GENOMIC DNA]</scope>
    <source>
        <strain evidence="2 3">BYS78W</strain>
    </source>
</reference>
<organism evidence="2 3">
    <name type="scientific">Pelomonas candidula</name>
    <dbReference type="NCBI Taxonomy" id="3299025"/>
    <lineage>
        <taxon>Bacteria</taxon>
        <taxon>Pseudomonadati</taxon>
        <taxon>Pseudomonadota</taxon>
        <taxon>Betaproteobacteria</taxon>
        <taxon>Burkholderiales</taxon>
        <taxon>Sphaerotilaceae</taxon>
        <taxon>Roseateles</taxon>
    </lineage>
</organism>
<dbReference type="Proteomes" id="UP001606134">
    <property type="component" value="Unassembled WGS sequence"/>
</dbReference>
<gene>
    <name evidence="2" type="ORF">ACG04R_21790</name>
</gene>
<dbReference type="EMBL" id="JBIGIC010000012">
    <property type="protein sequence ID" value="MFG6489331.1"/>
    <property type="molecule type" value="Genomic_DNA"/>
</dbReference>
<evidence type="ECO:0000256" key="1">
    <source>
        <dbReference type="SAM" id="MobiDB-lite"/>
    </source>
</evidence>